<evidence type="ECO:0000256" key="6">
    <source>
        <dbReference type="ARBA" id="ARBA00023128"/>
    </source>
</evidence>
<sequence>MFKLAQTVYKLTQRSNKIYPLAYSVIRHFDQKKVRLCNPVPLEPPKFTFWPVTLSLSILTWLGFTKDDEEKESELIMTLKRAVLCKQREEFQKAEQMLHLALRMAQQQQNQQGILYCYDLMANLAFDCLELDKAEKLFVVVLQMLLGNGTPQDDLKVIHISLKLARISQLQDKPDRAELGYKFCLKQIESHKNSEDAKILYGVINDWYAQLMLDTNNPSEAFIHLNEAYKACNETQGIYSEKSMLLLNDLAITSFRAEDSEKAVKFLKEAIEVGNQLTDKTHLGVVHANLGLILLHRGVIEEAEKACIQGRNLGKKHDNNESIEQANYCLDQIKMNLEK</sequence>
<evidence type="ECO:0000256" key="1">
    <source>
        <dbReference type="ARBA" id="ARBA00004173"/>
    </source>
</evidence>
<dbReference type="SUPFAM" id="SSF48452">
    <property type="entry name" value="TPR-like"/>
    <property type="match status" value="2"/>
</dbReference>
<dbReference type="InterPro" id="IPR040395">
    <property type="entry name" value="TTC19"/>
</dbReference>
<comment type="similarity">
    <text evidence="2">Belongs to the TTC19 family.</text>
</comment>
<evidence type="ECO:0000256" key="3">
    <source>
        <dbReference type="ARBA" id="ARBA00022737"/>
    </source>
</evidence>
<dbReference type="Gene3D" id="1.25.40.10">
    <property type="entry name" value="Tetratricopeptide repeat domain"/>
    <property type="match status" value="2"/>
</dbReference>
<evidence type="ECO:0000313" key="8">
    <source>
        <dbReference type="Proteomes" id="UP001152799"/>
    </source>
</evidence>
<dbReference type="GO" id="GO:0005743">
    <property type="term" value="C:mitochondrial inner membrane"/>
    <property type="evidence" value="ECO:0007669"/>
    <property type="project" value="TreeGrafter"/>
</dbReference>
<keyword evidence="5" id="KW-0809">Transit peptide</keyword>
<reference evidence="7" key="1">
    <citation type="submission" date="2022-01" db="EMBL/GenBank/DDBJ databases">
        <authorList>
            <person name="King R."/>
        </authorList>
    </citation>
    <scope>NUCLEOTIDE SEQUENCE</scope>
</reference>
<dbReference type="Proteomes" id="UP001152799">
    <property type="component" value="Chromosome 7"/>
</dbReference>
<evidence type="ECO:0008006" key="9">
    <source>
        <dbReference type="Google" id="ProtNLM"/>
    </source>
</evidence>
<dbReference type="OrthoDB" id="5986190at2759"/>
<dbReference type="InterPro" id="IPR011990">
    <property type="entry name" value="TPR-like_helical_dom_sf"/>
</dbReference>
<dbReference type="PANTHER" id="PTHR13143:SF6">
    <property type="entry name" value="TETRATRICOPEPTIDE REPEAT PROTEIN 19, MITOCHONDRIAL"/>
    <property type="match status" value="1"/>
</dbReference>
<dbReference type="SMART" id="SM00028">
    <property type="entry name" value="TPR"/>
    <property type="match status" value="3"/>
</dbReference>
<dbReference type="AlphaFoldDB" id="A0A9N9MVW5"/>
<accession>A0A9N9MVW5</accession>
<evidence type="ECO:0000256" key="5">
    <source>
        <dbReference type="ARBA" id="ARBA00022946"/>
    </source>
</evidence>
<organism evidence="7 8">
    <name type="scientific">Ceutorhynchus assimilis</name>
    <name type="common">cabbage seed weevil</name>
    <dbReference type="NCBI Taxonomy" id="467358"/>
    <lineage>
        <taxon>Eukaryota</taxon>
        <taxon>Metazoa</taxon>
        <taxon>Ecdysozoa</taxon>
        <taxon>Arthropoda</taxon>
        <taxon>Hexapoda</taxon>
        <taxon>Insecta</taxon>
        <taxon>Pterygota</taxon>
        <taxon>Neoptera</taxon>
        <taxon>Endopterygota</taxon>
        <taxon>Coleoptera</taxon>
        <taxon>Polyphaga</taxon>
        <taxon>Cucujiformia</taxon>
        <taxon>Curculionidae</taxon>
        <taxon>Ceutorhynchinae</taxon>
        <taxon>Ceutorhynchus</taxon>
    </lineage>
</organism>
<name>A0A9N9MVW5_9CUCU</name>
<dbReference type="EMBL" id="OU892283">
    <property type="protein sequence ID" value="CAG9772013.1"/>
    <property type="molecule type" value="Genomic_DNA"/>
</dbReference>
<gene>
    <name evidence="7" type="ORF">CEUTPL_LOCUS12435</name>
</gene>
<dbReference type="InterPro" id="IPR019734">
    <property type="entry name" value="TPR_rpt"/>
</dbReference>
<keyword evidence="3" id="KW-0677">Repeat</keyword>
<dbReference type="GO" id="GO:0034551">
    <property type="term" value="P:mitochondrial respiratory chain complex III assembly"/>
    <property type="evidence" value="ECO:0007669"/>
    <property type="project" value="InterPro"/>
</dbReference>
<keyword evidence="4" id="KW-0802">TPR repeat</keyword>
<evidence type="ECO:0000256" key="2">
    <source>
        <dbReference type="ARBA" id="ARBA00008219"/>
    </source>
</evidence>
<comment type="subcellular location">
    <subcellularLocation>
        <location evidence="1">Mitochondrion</location>
    </subcellularLocation>
</comment>
<proteinExistence type="inferred from homology"/>
<evidence type="ECO:0000256" key="4">
    <source>
        <dbReference type="ARBA" id="ARBA00022803"/>
    </source>
</evidence>
<protein>
    <recommendedName>
        <fullName evidence="9">Tetratricopeptide repeat domain 19</fullName>
    </recommendedName>
</protein>
<evidence type="ECO:0000313" key="7">
    <source>
        <dbReference type="EMBL" id="CAG9772013.1"/>
    </source>
</evidence>
<keyword evidence="8" id="KW-1185">Reference proteome</keyword>
<keyword evidence="6" id="KW-0496">Mitochondrion</keyword>
<dbReference type="PANTHER" id="PTHR13143">
    <property type="entry name" value="TETRATRICOPEPTIDE REPEAT PROTEIN 19"/>
    <property type="match status" value="1"/>
</dbReference>